<proteinExistence type="predicted"/>
<evidence type="ECO:0000313" key="1">
    <source>
        <dbReference type="EMBL" id="KAI4390176.1"/>
    </source>
</evidence>
<organism evidence="1 2">
    <name type="scientific">Melastoma candidum</name>
    <dbReference type="NCBI Taxonomy" id="119954"/>
    <lineage>
        <taxon>Eukaryota</taxon>
        <taxon>Viridiplantae</taxon>
        <taxon>Streptophyta</taxon>
        <taxon>Embryophyta</taxon>
        <taxon>Tracheophyta</taxon>
        <taxon>Spermatophyta</taxon>
        <taxon>Magnoliopsida</taxon>
        <taxon>eudicotyledons</taxon>
        <taxon>Gunneridae</taxon>
        <taxon>Pentapetalae</taxon>
        <taxon>rosids</taxon>
        <taxon>malvids</taxon>
        <taxon>Myrtales</taxon>
        <taxon>Melastomataceae</taxon>
        <taxon>Melastomatoideae</taxon>
        <taxon>Melastomateae</taxon>
        <taxon>Melastoma</taxon>
    </lineage>
</organism>
<protein>
    <submittedName>
        <fullName evidence="1">Uncharacterized protein</fullName>
    </submittedName>
</protein>
<keyword evidence="2" id="KW-1185">Reference proteome</keyword>
<comment type="caution">
    <text evidence="1">The sequence shown here is derived from an EMBL/GenBank/DDBJ whole genome shotgun (WGS) entry which is preliminary data.</text>
</comment>
<dbReference type="EMBL" id="CM042880">
    <property type="protein sequence ID" value="KAI4390176.1"/>
    <property type="molecule type" value="Genomic_DNA"/>
</dbReference>
<name>A0ACB9SI16_9MYRT</name>
<accession>A0ACB9SI16</accession>
<sequence length="167" mass="17850">MEEAGITNDGGDGRKRTAAGCLVTVEEEEAHAPGNPEEAESGSQSSSSEPVGERSSRDALARGLSSLLGSIIQEFDLRAGQTMSSQDELSSSIDRLTQELDRLLEDAPLPFIMQHAARISSIRRRVASMNTILKSVQHRVDNIDRILSVGLPSQPANVNVKTPAEGA</sequence>
<reference evidence="2" key="1">
    <citation type="journal article" date="2023" name="Front. Plant Sci.">
        <title>Chromosomal-level genome assembly of Melastoma candidum provides insights into trichome evolution.</title>
        <authorList>
            <person name="Zhong Y."/>
            <person name="Wu W."/>
            <person name="Sun C."/>
            <person name="Zou P."/>
            <person name="Liu Y."/>
            <person name="Dai S."/>
            <person name="Zhou R."/>
        </authorList>
    </citation>
    <scope>NUCLEOTIDE SEQUENCE [LARGE SCALE GENOMIC DNA]</scope>
</reference>
<dbReference type="Proteomes" id="UP001057402">
    <property type="component" value="Chromosome 1"/>
</dbReference>
<gene>
    <name evidence="1" type="ORF">MLD38_002314</name>
</gene>
<evidence type="ECO:0000313" key="2">
    <source>
        <dbReference type="Proteomes" id="UP001057402"/>
    </source>
</evidence>